<dbReference type="SUPFAM" id="SSF52540">
    <property type="entry name" value="P-loop containing nucleoside triphosphate hydrolases"/>
    <property type="match status" value="2"/>
</dbReference>
<dbReference type="GO" id="GO:0016887">
    <property type="term" value="F:ATP hydrolysis activity"/>
    <property type="evidence" value="ECO:0007669"/>
    <property type="project" value="InterPro"/>
</dbReference>
<dbReference type="Gene3D" id="3.40.50.300">
    <property type="entry name" value="P-loop containing nucleotide triphosphate hydrolases"/>
    <property type="match status" value="2"/>
</dbReference>
<accession>A0A968GER4</accession>
<keyword evidence="12" id="KW-1185">Reference proteome</keyword>
<dbReference type="FunFam" id="3.40.50.300:FF:000127">
    <property type="entry name" value="Ribose import ATP-binding protein RbsA"/>
    <property type="match status" value="1"/>
</dbReference>
<proteinExistence type="predicted"/>
<dbReference type="InterPro" id="IPR027417">
    <property type="entry name" value="P-loop_NTPase"/>
</dbReference>
<dbReference type="SMART" id="SM00382">
    <property type="entry name" value="AAA"/>
    <property type="match status" value="2"/>
</dbReference>
<dbReference type="CDD" id="cd03216">
    <property type="entry name" value="ABC_Carb_Monos_I"/>
    <property type="match status" value="1"/>
</dbReference>
<feature type="domain" description="ABC transporter" evidence="10">
    <location>
        <begin position="7"/>
        <end position="243"/>
    </location>
</feature>
<dbReference type="GO" id="GO:0005886">
    <property type="term" value="C:plasma membrane"/>
    <property type="evidence" value="ECO:0007669"/>
    <property type="project" value="UniProtKB-SubCell"/>
</dbReference>
<dbReference type="PANTHER" id="PTHR43790:SF4">
    <property type="entry name" value="GUANOSINE IMPORT ATP-BINDING PROTEIN NUPO"/>
    <property type="match status" value="1"/>
</dbReference>
<dbReference type="GO" id="GO:0005524">
    <property type="term" value="F:ATP binding"/>
    <property type="evidence" value="ECO:0007669"/>
    <property type="project" value="UniProtKB-KW"/>
</dbReference>
<evidence type="ECO:0000313" key="11">
    <source>
        <dbReference type="EMBL" id="NIZ69251.1"/>
    </source>
</evidence>
<dbReference type="InterPro" id="IPR003439">
    <property type="entry name" value="ABC_transporter-like_ATP-bd"/>
</dbReference>
<dbReference type="PROSITE" id="PS00211">
    <property type="entry name" value="ABC_TRANSPORTER_1"/>
    <property type="match status" value="1"/>
</dbReference>
<evidence type="ECO:0000256" key="5">
    <source>
        <dbReference type="ARBA" id="ARBA00022737"/>
    </source>
</evidence>
<comment type="caution">
    <text evidence="11">The sequence shown here is derived from an EMBL/GenBank/DDBJ whole genome shotgun (WGS) entry which is preliminary data.</text>
</comment>
<dbReference type="AlphaFoldDB" id="A0A968GER4"/>
<keyword evidence="5" id="KW-0677">Repeat</keyword>
<dbReference type="CDD" id="cd03215">
    <property type="entry name" value="ABC_Carb_Monos_II"/>
    <property type="match status" value="1"/>
</dbReference>
<evidence type="ECO:0000259" key="10">
    <source>
        <dbReference type="PROSITE" id="PS50893"/>
    </source>
</evidence>
<evidence type="ECO:0000256" key="9">
    <source>
        <dbReference type="ARBA" id="ARBA00023136"/>
    </source>
</evidence>
<dbReference type="InterPro" id="IPR017871">
    <property type="entry name" value="ABC_transporter-like_CS"/>
</dbReference>
<dbReference type="RefSeq" id="WP_167695345.1">
    <property type="nucleotide sequence ID" value="NZ_CP118181.1"/>
</dbReference>
<keyword evidence="8" id="KW-1278">Translocase</keyword>
<dbReference type="Proteomes" id="UP000778951">
    <property type="component" value="Unassembled WGS sequence"/>
</dbReference>
<evidence type="ECO:0000256" key="4">
    <source>
        <dbReference type="ARBA" id="ARBA00022597"/>
    </source>
</evidence>
<feature type="domain" description="ABC transporter" evidence="10">
    <location>
        <begin position="260"/>
        <end position="506"/>
    </location>
</feature>
<keyword evidence="9" id="KW-0472">Membrane</keyword>
<evidence type="ECO:0000256" key="6">
    <source>
        <dbReference type="ARBA" id="ARBA00022741"/>
    </source>
</evidence>
<evidence type="ECO:0000313" key="12">
    <source>
        <dbReference type="Proteomes" id="UP000778951"/>
    </source>
</evidence>
<organism evidence="11 12">
    <name type="scientific">Entomospira culicis</name>
    <dbReference type="NCBI Taxonomy" id="2719989"/>
    <lineage>
        <taxon>Bacteria</taxon>
        <taxon>Pseudomonadati</taxon>
        <taxon>Spirochaetota</taxon>
        <taxon>Spirochaetia</taxon>
        <taxon>Spirochaetales</taxon>
        <taxon>Spirochaetaceae</taxon>
        <taxon>Entomospira</taxon>
    </lineage>
</organism>
<name>A0A968GER4_9SPIO</name>
<dbReference type="Pfam" id="PF00005">
    <property type="entry name" value="ABC_tran"/>
    <property type="match status" value="2"/>
</dbReference>
<dbReference type="InterPro" id="IPR050107">
    <property type="entry name" value="ABC_carbohydrate_import_ATPase"/>
</dbReference>
<keyword evidence="3" id="KW-1003">Cell membrane</keyword>
<dbReference type="EMBL" id="JAATLM010000001">
    <property type="protein sequence ID" value="NIZ69251.1"/>
    <property type="molecule type" value="Genomic_DNA"/>
</dbReference>
<dbReference type="PROSITE" id="PS50893">
    <property type="entry name" value="ABC_TRANSPORTER_2"/>
    <property type="match status" value="2"/>
</dbReference>
<evidence type="ECO:0000256" key="2">
    <source>
        <dbReference type="ARBA" id="ARBA00022448"/>
    </source>
</evidence>
<evidence type="ECO:0000256" key="1">
    <source>
        <dbReference type="ARBA" id="ARBA00004202"/>
    </source>
</evidence>
<evidence type="ECO:0000256" key="8">
    <source>
        <dbReference type="ARBA" id="ARBA00022967"/>
    </source>
</evidence>
<dbReference type="InterPro" id="IPR003593">
    <property type="entry name" value="AAA+_ATPase"/>
</dbReference>
<evidence type="ECO:0000256" key="3">
    <source>
        <dbReference type="ARBA" id="ARBA00022475"/>
    </source>
</evidence>
<sequence>MSEEYAIEFKGITKRFGSLLANNDVSWRIKKGEVHALLGENGAGKSTITSILFGLIQADAGEILIYGKPVNIQNPNDANALGIGMVHQHFKLVPSYTVVENIVLGMEPRNRFGHLDYAGARSKIKELSTQFGLDVDPDAKIRDINVGMQQRVEILKTLYRQAQIIVLDEPTAVLTPQEIDELMQIILRLKSQGRTIIFISHKLKEIKTCADQVTVLRRGQMVGSALVSDCSEAELARMMVGHEVSFTTPKKKAQVGGAVLRIEDLSVRSPLGALAVEGLTLNVHAGEIVGIAGVDGNGQSELTLALAGVLRPESGKIFIGKECINQKSVRQRVEMGFGLTPENRETQGGVGDFNLAENYVLKSYYKEPYSNRFGWLNKKRMIDDAQVQLENFDVRSADGWRSMLGDLSGGNRQKLIVAREIALADKLLVVSQPTRGLDVGSIEYIHRRIIEHRDQGKAILLISFELDEILNLCDRIAAISHGKIVGVLDAKDATKQAVGQMMATTR</sequence>
<keyword evidence="4" id="KW-0762">Sugar transport</keyword>
<keyword evidence="6" id="KW-0547">Nucleotide-binding</keyword>
<protein>
    <submittedName>
        <fullName evidence="11">ABC transporter ATP-binding protein</fullName>
    </submittedName>
</protein>
<dbReference type="PANTHER" id="PTHR43790">
    <property type="entry name" value="CARBOHYDRATE TRANSPORT ATP-BINDING PROTEIN MG119-RELATED"/>
    <property type="match status" value="1"/>
</dbReference>
<reference evidence="11" key="1">
    <citation type="submission" date="2020-03" db="EMBL/GenBank/DDBJ databases">
        <title>Spirochaetal bacteria isolated from arthropods constitute a novel genus Entomospira genus novum within the order Spirochaetales.</title>
        <authorList>
            <person name="Grana-Miraglia L."/>
            <person name="Sikutova S."/>
            <person name="Fingerle V."/>
            <person name="Sing A."/>
            <person name="Castillo-Ramirez S."/>
            <person name="Margos G."/>
            <person name="Rudolf I."/>
        </authorList>
    </citation>
    <scope>NUCLEOTIDE SEQUENCE</scope>
    <source>
        <strain evidence="11">BR149</strain>
    </source>
</reference>
<gene>
    <name evidence="11" type="ORF">HCT48_03355</name>
</gene>
<keyword evidence="2" id="KW-0813">Transport</keyword>
<evidence type="ECO:0000256" key="7">
    <source>
        <dbReference type="ARBA" id="ARBA00022840"/>
    </source>
</evidence>
<keyword evidence="7 11" id="KW-0067">ATP-binding</keyword>
<comment type="subcellular location">
    <subcellularLocation>
        <location evidence="1">Cell membrane</location>
        <topology evidence="1">Peripheral membrane protein</topology>
    </subcellularLocation>
</comment>